<dbReference type="AlphaFoldDB" id="I3UNT1"/>
<sequence length="65" mass="6813">MVGAVVRGAPGDGIVVQYGVDKRALAALRISHHVAVGECGRIEEGFDMGVHGTTPVDSSYTQWGM</sequence>
<name>I3UNT1_PSEPU</name>
<accession>I3UNT1</accession>
<evidence type="ECO:0000313" key="1">
    <source>
        <dbReference type="EMBL" id="AFK67152.1"/>
    </source>
</evidence>
<organism evidence="1 2">
    <name type="scientific">Pseudomonas putida ND6</name>
    <dbReference type="NCBI Taxonomy" id="231023"/>
    <lineage>
        <taxon>Bacteria</taxon>
        <taxon>Pseudomonadati</taxon>
        <taxon>Pseudomonadota</taxon>
        <taxon>Gammaproteobacteria</taxon>
        <taxon>Pseudomonadales</taxon>
        <taxon>Pseudomonadaceae</taxon>
        <taxon>Pseudomonas</taxon>
    </lineage>
</organism>
<protein>
    <submittedName>
        <fullName evidence="1">Uncharacterized protein</fullName>
    </submittedName>
</protein>
<dbReference type="HOGENOM" id="CLU_2846520_0_0_6"/>
<dbReference type="Proteomes" id="UP000005268">
    <property type="component" value="Chromosome"/>
</dbReference>
<reference evidence="1 2" key="1">
    <citation type="journal article" date="2012" name="J. Bacteriol.">
        <title>Complete Genome Sequence of the Naphthalene-Degrading Pseudomonas putida Strain ND6.</title>
        <authorList>
            <person name="Li S."/>
            <person name="Zhao H."/>
            <person name="Li Y."/>
            <person name="Niu S."/>
            <person name="Cai B."/>
        </authorList>
    </citation>
    <scope>NUCLEOTIDE SEQUENCE [LARGE SCALE GENOMIC DNA]</scope>
    <source>
        <strain evidence="1 2">ND6</strain>
    </source>
</reference>
<proteinExistence type="predicted"/>
<dbReference type="EMBL" id="CP003588">
    <property type="protein sequence ID" value="AFK67152.1"/>
    <property type="molecule type" value="Genomic_DNA"/>
</dbReference>
<evidence type="ECO:0000313" key="2">
    <source>
        <dbReference type="Proteomes" id="UP000005268"/>
    </source>
</evidence>
<gene>
    <name evidence="1" type="ORF">YSA_00696</name>
</gene>
<dbReference type="KEGG" id="ppi:YSA_00696"/>